<feature type="binding site" evidence="17">
    <location>
        <position position="512"/>
    </location>
    <ligand>
        <name>ATP</name>
        <dbReference type="ChEBI" id="CHEBI:30616"/>
    </ligand>
</feature>
<evidence type="ECO:0000256" key="19">
    <source>
        <dbReference type="RuleBase" id="RU362033"/>
    </source>
</evidence>
<feature type="binding site" evidence="18">
    <location>
        <position position="512"/>
    </location>
    <ligand>
        <name>Mg(2+)</name>
        <dbReference type="ChEBI" id="CHEBI:18420"/>
    </ligand>
</feature>
<dbReference type="Gene3D" id="3.40.50.1000">
    <property type="entry name" value="HAD superfamily/HAD-like"/>
    <property type="match status" value="1"/>
</dbReference>
<evidence type="ECO:0000259" key="22">
    <source>
        <dbReference type="Pfam" id="PF00122"/>
    </source>
</evidence>
<dbReference type="PRINTS" id="PR00119">
    <property type="entry name" value="CATATPASE"/>
</dbReference>
<feature type="region of interest" description="Disordered" evidence="21">
    <location>
        <begin position="1"/>
        <end position="32"/>
    </location>
</feature>
<dbReference type="PROSITE" id="PS00154">
    <property type="entry name" value="ATPASE_E1_E2"/>
    <property type="match status" value="1"/>
</dbReference>
<evidence type="ECO:0000259" key="24">
    <source>
        <dbReference type="Pfam" id="PF16212"/>
    </source>
</evidence>
<keyword evidence="12 19" id="KW-1133">Transmembrane helix</keyword>
<dbReference type="InterPro" id="IPR036412">
    <property type="entry name" value="HAD-like_sf"/>
</dbReference>
<comment type="similarity">
    <text evidence="3 19">Belongs to the cation transport ATPase (P-type) (TC 3.A.3) family. Type IV subfamily.</text>
</comment>
<feature type="binding site" evidence="18">
    <location>
        <position position="893"/>
    </location>
    <ligand>
        <name>Mg(2+)</name>
        <dbReference type="ChEBI" id="CHEBI:18420"/>
    </ligand>
</feature>
<keyword evidence="10 18" id="KW-0460">Magnesium</keyword>
<evidence type="ECO:0000256" key="14">
    <source>
        <dbReference type="ARBA" id="ARBA00034036"/>
    </source>
</evidence>
<evidence type="ECO:0000256" key="11">
    <source>
        <dbReference type="ARBA" id="ARBA00022967"/>
    </source>
</evidence>
<dbReference type="CDD" id="cd02073">
    <property type="entry name" value="P-type_ATPase_APLT_Dnf-like"/>
    <property type="match status" value="1"/>
</dbReference>
<protein>
    <recommendedName>
        <fullName evidence="19">Phospholipid-transporting ATPase</fullName>
        <ecNumber evidence="19">7.6.2.1</ecNumber>
    </recommendedName>
</protein>
<feature type="binding site" evidence="17">
    <location>
        <position position="634"/>
    </location>
    <ligand>
        <name>ATP</name>
        <dbReference type="ChEBI" id="CHEBI:30616"/>
    </ligand>
</feature>
<feature type="binding site" evidence="17">
    <location>
        <position position="514"/>
    </location>
    <ligand>
        <name>ATP</name>
        <dbReference type="ChEBI" id="CHEBI:30616"/>
    </ligand>
</feature>
<keyword evidence="9 17" id="KW-0067">ATP-binding</keyword>
<dbReference type="GO" id="GO:0005886">
    <property type="term" value="C:plasma membrane"/>
    <property type="evidence" value="ECO:0007669"/>
    <property type="project" value="UniProtKB-SubCell"/>
</dbReference>
<evidence type="ECO:0000256" key="7">
    <source>
        <dbReference type="ARBA" id="ARBA00022723"/>
    </source>
</evidence>
<feature type="binding site" evidence="17">
    <location>
        <position position="593"/>
    </location>
    <ligand>
        <name>ATP</name>
        <dbReference type="ChEBI" id="CHEBI:30616"/>
    </ligand>
</feature>
<evidence type="ECO:0000256" key="4">
    <source>
        <dbReference type="ARBA" id="ARBA00022475"/>
    </source>
</evidence>
<feature type="binding site" evidence="17">
    <location>
        <position position="869"/>
    </location>
    <ligand>
        <name>ATP</name>
        <dbReference type="ChEBI" id="CHEBI:30616"/>
    </ligand>
</feature>
<dbReference type="FunFam" id="3.40.1110.10:FF:000087">
    <property type="entry name" value="Phospholipid-transporting ATPase"/>
    <property type="match status" value="1"/>
</dbReference>
<feature type="domain" description="P-type ATPase A" evidence="22">
    <location>
        <begin position="239"/>
        <end position="299"/>
    </location>
</feature>
<feature type="transmembrane region" description="Helical" evidence="19">
    <location>
        <begin position="1092"/>
        <end position="1116"/>
    </location>
</feature>
<keyword evidence="13 19" id="KW-0472">Membrane</keyword>
<dbReference type="InterPro" id="IPR059000">
    <property type="entry name" value="ATPase_P-type_domA"/>
</dbReference>
<keyword evidence="8 17" id="KW-0547">Nucleotide-binding</keyword>
<dbReference type="SFLD" id="SFLDS00003">
    <property type="entry name" value="Haloacid_Dehalogenase"/>
    <property type="match status" value="1"/>
</dbReference>
<dbReference type="Pfam" id="PF13246">
    <property type="entry name" value="Cation_ATPase"/>
    <property type="match status" value="1"/>
</dbReference>
<evidence type="ECO:0000256" key="8">
    <source>
        <dbReference type="ARBA" id="ARBA00022741"/>
    </source>
</evidence>
<feature type="transmembrane region" description="Helical" evidence="19">
    <location>
        <begin position="443"/>
        <end position="462"/>
    </location>
</feature>
<keyword evidence="11 19" id="KW-1278">Translocase</keyword>
<dbReference type="GO" id="GO:0005802">
    <property type="term" value="C:trans-Golgi network"/>
    <property type="evidence" value="ECO:0007669"/>
    <property type="project" value="TreeGrafter"/>
</dbReference>
<feature type="transmembrane region" description="Helical" evidence="19">
    <location>
        <begin position="955"/>
        <end position="973"/>
    </location>
</feature>
<evidence type="ECO:0000256" key="17">
    <source>
        <dbReference type="PIRSR" id="PIRSR606539-2"/>
    </source>
</evidence>
<sequence>MTHVDQIDPDSTSGTEPVKSDSEESQKQKSRAMVASSQTCLIFHLMQHLAQTAEQQQQQKWWLNVPKFMNRIFGSGNSSSSAAQYSHQYSALSSSSSMSSSNSANPPPTANGQQPAAAAAGGRMLPRRILVNRSDHEQHHQQHAQHHPHTHQTRFCSNEISTCKYNVISFLPRFLLEQFRRYSNVFFLVIALLQQIPGVSPTGRYTTAVPFLIILSVSALKEIFEDLKRRKMDSRVNNYSVQVLRDRKWQTTKWKFIKVGEIVKVEDGHSFPADLVLLSSSEPEGMAYIETSNLDGETNLKIRQALPVSAEFTSTEQLNSMKAEIECEPPSQLVSEFTGTLKLSQEQLPLAIGQLLLRGAKLKNTKWIYGAVVYTGHDARLLMNSRTAPLKRSNIDTITNRRIVVLFFVLVILALVSATGAEIYNTFYLAEAKYLPKDHTVNFAWNVLTFFILYNNLIPISLQVTLEVVRFFQAAYINSDIQMYDEATDTPANARTSNLNEELGQIKFLMTDKTGTLTCNVMKFKRCTVGKTSYGNDEKEEFDDDSLLNDMNGDGQEAEDIRELLLMMSACHTVVPEKTEEGEMNYQASSPDEGALVRGASSLGYVFHTRKPKEIVVKTNDEDVHLQLLNLLEFSSDRKRMSVVVKDKDGVIKLYCKGADNVIIDRLSSSNQDKSAVDQLEEHLEEYATKGYRTLCFAKATIDPHFYEEWAEQFRKASLALENREQQLAEAAEKIERDLRLVGATAIEDKLQDHVPSTIRSLLAADIRIWMLTGDKRETAINIAQSSALCTQKTKLIILDKRSYDDVLEDLNTYTEKAHQYIQQNQEFALVISGAALHHAIVGEARRLFTELALICHSVICCRMTPMQKAEIVEVVREITGLVVASVGDGANDVAMIQAANVGIGITGEEGLQAASASDYSIGQFSFLRRLLLVHGTWNFDRSTKVILYSFYKNICLYIIELWFAFFSAFSGQTIFERWTIATFNVIFTAWPPVILGLFDRPVSDRMMLKHPFLYQSFQKMAFSNYRFSLWIGISLWHSLLLFFLTYGWLSHEVVWESGQAGGWLMLGNSAYTFVVTTVSLKALLECDSWTWAIGVSVGGSILLWFIFLWAYSSIWPLVPVGADMSGMAGLMMSSYSFWTAFILIPLATLLLDLVVKGISTNVFPSPREQLCFQEKKRKANSALANHNSNHIHRHVVNLDRDEVRPQFDSDTEEDMPPRLGSTSPLNGCASGSTRPIHPTSGAPLNIHTIQLNEQRYGATDPAASPGSRKDCYELIKQRFGNQ</sequence>
<dbReference type="InterPro" id="IPR018303">
    <property type="entry name" value="ATPase_P-typ_P_site"/>
</dbReference>
<dbReference type="GO" id="GO:0016887">
    <property type="term" value="F:ATP hydrolysis activity"/>
    <property type="evidence" value="ECO:0007669"/>
    <property type="project" value="InterPro"/>
</dbReference>
<comment type="catalytic activity">
    <reaction evidence="14 19">
        <text>ATP + H2O + phospholipidSide 1 = ADP + phosphate + phospholipidSide 2.</text>
        <dbReference type="EC" id="7.6.2.1"/>
    </reaction>
</comment>
<dbReference type="PANTHER" id="PTHR24092:SF150">
    <property type="entry name" value="PHOSPHOLIPID-TRANSPORTING ATPASE"/>
    <property type="match status" value="1"/>
</dbReference>
<dbReference type="Proteomes" id="UP000887574">
    <property type="component" value="Unplaced"/>
</dbReference>
<feature type="binding site" evidence="17">
    <location>
        <position position="863"/>
    </location>
    <ligand>
        <name>ATP</name>
        <dbReference type="ChEBI" id="CHEBI:30616"/>
    </ligand>
</feature>
<dbReference type="InterPro" id="IPR023298">
    <property type="entry name" value="ATPase_P-typ_TM_dom_sf"/>
</dbReference>
<feature type="transmembrane region" description="Helical" evidence="19">
    <location>
        <begin position="1136"/>
        <end position="1156"/>
    </location>
</feature>
<name>A0A915D5Y4_9BILA</name>
<dbReference type="EC" id="7.6.2.1" evidence="19"/>
<organism evidence="25 26">
    <name type="scientific">Ditylenchus dipsaci</name>
    <dbReference type="NCBI Taxonomy" id="166011"/>
    <lineage>
        <taxon>Eukaryota</taxon>
        <taxon>Metazoa</taxon>
        <taxon>Ecdysozoa</taxon>
        <taxon>Nematoda</taxon>
        <taxon>Chromadorea</taxon>
        <taxon>Rhabditida</taxon>
        <taxon>Tylenchina</taxon>
        <taxon>Tylenchomorpha</taxon>
        <taxon>Sphaerularioidea</taxon>
        <taxon>Anguinidae</taxon>
        <taxon>Anguininae</taxon>
        <taxon>Ditylenchus</taxon>
    </lineage>
</organism>
<dbReference type="GO" id="GO:0000287">
    <property type="term" value="F:magnesium ion binding"/>
    <property type="evidence" value="ECO:0007669"/>
    <property type="project" value="UniProtKB-UniRule"/>
</dbReference>
<keyword evidence="25" id="KW-1185">Reference proteome</keyword>
<dbReference type="FunFam" id="3.40.50.1000:FF:000190">
    <property type="entry name" value="Phospholipid-transporting ATPase"/>
    <property type="match status" value="1"/>
</dbReference>
<reference evidence="26" key="1">
    <citation type="submission" date="2022-11" db="UniProtKB">
        <authorList>
            <consortium name="WormBaseParasite"/>
        </authorList>
    </citation>
    <scope>IDENTIFICATION</scope>
</reference>
<evidence type="ECO:0000313" key="25">
    <source>
        <dbReference type="Proteomes" id="UP000887574"/>
    </source>
</evidence>
<dbReference type="NCBIfam" id="TIGR01652">
    <property type="entry name" value="ATPase-Plipid"/>
    <property type="match status" value="1"/>
</dbReference>
<evidence type="ECO:0000256" key="16">
    <source>
        <dbReference type="PIRSR" id="PIRSR606539-1"/>
    </source>
</evidence>
<comment type="subcellular location">
    <subcellularLocation>
        <location evidence="2">Cell membrane</location>
    </subcellularLocation>
    <subcellularLocation>
        <location evidence="1 19">Membrane</location>
        <topology evidence="1 19">Multi-pass membrane protein</topology>
    </subcellularLocation>
</comment>
<feature type="binding site" evidence="17">
    <location>
        <position position="773"/>
    </location>
    <ligand>
        <name>ATP</name>
        <dbReference type="ChEBI" id="CHEBI:30616"/>
    </ligand>
</feature>
<keyword evidence="20" id="KW-0175">Coiled coil</keyword>
<feature type="transmembrane region" description="Helical" evidence="19">
    <location>
        <begin position="979"/>
        <end position="999"/>
    </location>
</feature>
<feature type="region of interest" description="Disordered" evidence="21">
    <location>
        <begin position="94"/>
        <end position="119"/>
    </location>
</feature>
<dbReference type="InterPro" id="IPR006539">
    <property type="entry name" value="P-type_ATPase_IV"/>
</dbReference>
<feature type="transmembrane region" description="Helical" evidence="19">
    <location>
        <begin position="403"/>
        <end position="423"/>
    </location>
</feature>
<evidence type="ECO:0000313" key="26">
    <source>
        <dbReference type="WBParaSite" id="jg15745"/>
    </source>
</evidence>
<dbReference type="InterPro" id="IPR032631">
    <property type="entry name" value="P-type_ATPase_N"/>
</dbReference>
<dbReference type="InterPro" id="IPR032630">
    <property type="entry name" value="P_typ_ATPase_c"/>
</dbReference>
<feature type="transmembrane region" description="Helical" evidence="19">
    <location>
        <begin position="1062"/>
        <end position="1085"/>
    </location>
</feature>
<feature type="binding site" evidence="17">
    <location>
        <position position="775"/>
    </location>
    <ligand>
        <name>ATP</name>
        <dbReference type="ChEBI" id="CHEBI:30616"/>
    </ligand>
</feature>
<dbReference type="SUPFAM" id="SSF81665">
    <property type="entry name" value="Calcium ATPase, transmembrane domain M"/>
    <property type="match status" value="1"/>
</dbReference>
<dbReference type="FunFam" id="2.70.150.10:FF:000021">
    <property type="entry name" value="Phospholipid-transporting ATPase"/>
    <property type="match status" value="1"/>
</dbReference>
<feature type="binding site" evidence="17">
    <location>
        <position position="657"/>
    </location>
    <ligand>
        <name>ATP</name>
        <dbReference type="ChEBI" id="CHEBI:30616"/>
    </ligand>
</feature>
<feature type="region of interest" description="Disordered" evidence="21">
    <location>
        <begin position="1208"/>
        <end position="1244"/>
    </location>
</feature>
<feature type="binding site" evidence="17">
    <location>
        <position position="893"/>
    </location>
    <ligand>
        <name>ATP</name>
        <dbReference type="ChEBI" id="CHEBI:30616"/>
    </ligand>
</feature>
<keyword evidence="5" id="KW-0597">Phosphoprotein</keyword>
<evidence type="ECO:0000256" key="10">
    <source>
        <dbReference type="ARBA" id="ARBA00022842"/>
    </source>
</evidence>
<dbReference type="InterPro" id="IPR044492">
    <property type="entry name" value="P_typ_ATPase_HD_dom"/>
</dbReference>
<evidence type="ECO:0000256" key="12">
    <source>
        <dbReference type="ARBA" id="ARBA00022989"/>
    </source>
</evidence>
<dbReference type="Pfam" id="PF00122">
    <property type="entry name" value="E1-E2_ATPase"/>
    <property type="match status" value="1"/>
</dbReference>
<feature type="domain" description="P-type ATPase C-terminal" evidence="24">
    <location>
        <begin position="915"/>
        <end position="1166"/>
    </location>
</feature>
<feature type="binding site" evidence="18">
    <location>
        <position position="889"/>
    </location>
    <ligand>
        <name>Mg(2+)</name>
        <dbReference type="ChEBI" id="CHEBI:18420"/>
    </ligand>
</feature>
<feature type="compositionally biased region" description="Basic and acidic residues" evidence="21">
    <location>
        <begin position="18"/>
        <end position="27"/>
    </location>
</feature>
<dbReference type="GO" id="GO:0045332">
    <property type="term" value="P:phospholipid translocation"/>
    <property type="evidence" value="ECO:0007669"/>
    <property type="project" value="TreeGrafter"/>
</dbReference>
<dbReference type="InterPro" id="IPR008250">
    <property type="entry name" value="ATPase_P-typ_transduc_dom_A_sf"/>
</dbReference>
<dbReference type="WBParaSite" id="jg15745">
    <property type="protein sequence ID" value="jg15745"/>
    <property type="gene ID" value="jg15745"/>
</dbReference>
<feature type="coiled-coil region" evidence="20">
    <location>
        <begin position="714"/>
        <end position="741"/>
    </location>
</feature>
<evidence type="ECO:0000256" key="9">
    <source>
        <dbReference type="ARBA" id="ARBA00022840"/>
    </source>
</evidence>
<dbReference type="NCBIfam" id="TIGR01494">
    <property type="entry name" value="ATPase_P-type"/>
    <property type="match status" value="1"/>
</dbReference>
<evidence type="ECO:0000259" key="23">
    <source>
        <dbReference type="Pfam" id="PF16209"/>
    </source>
</evidence>
<proteinExistence type="inferred from homology"/>
<keyword evidence="4" id="KW-1003">Cell membrane</keyword>
<dbReference type="SUPFAM" id="SSF56784">
    <property type="entry name" value="HAD-like"/>
    <property type="match status" value="1"/>
</dbReference>
<feature type="binding site" evidence="17">
    <location>
        <position position="774"/>
    </location>
    <ligand>
        <name>ATP</name>
        <dbReference type="ChEBI" id="CHEBI:30616"/>
    </ligand>
</feature>
<comment type="catalytic activity">
    <reaction evidence="15">
        <text>a 1,2-diacyl-sn-glycero-3-phospho-L-serine(out) + ATP + H2O = a 1,2-diacyl-sn-glycero-3-phospho-L-serine(in) + ADP + phosphate + H(+)</text>
        <dbReference type="Rhea" id="RHEA:38567"/>
        <dbReference type="ChEBI" id="CHEBI:15377"/>
        <dbReference type="ChEBI" id="CHEBI:15378"/>
        <dbReference type="ChEBI" id="CHEBI:30616"/>
        <dbReference type="ChEBI" id="CHEBI:43474"/>
        <dbReference type="ChEBI" id="CHEBI:57262"/>
        <dbReference type="ChEBI" id="CHEBI:456216"/>
    </reaction>
    <physiologicalReaction direction="left-to-right" evidence="15">
        <dbReference type="Rhea" id="RHEA:38568"/>
    </physiologicalReaction>
</comment>
<accession>A0A915D5Y4</accession>
<dbReference type="GO" id="GO:0005524">
    <property type="term" value="F:ATP binding"/>
    <property type="evidence" value="ECO:0007669"/>
    <property type="project" value="UniProtKB-UniRule"/>
</dbReference>
<dbReference type="SUPFAM" id="SSF81660">
    <property type="entry name" value="Metal cation-transporting ATPase, ATP-binding domain N"/>
    <property type="match status" value="1"/>
</dbReference>
<evidence type="ECO:0000256" key="13">
    <source>
        <dbReference type="ARBA" id="ARBA00023136"/>
    </source>
</evidence>
<evidence type="ECO:0000256" key="2">
    <source>
        <dbReference type="ARBA" id="ARBA00004236"/>
    </source>
</evidence>
<comment type="cofactor">
    <cofactor evidence="18">
        <name>Mg(2+)</name>
        <dbReference type="ChEBI" id="CHEBI:18420"/>
    </cofactor>
</comment>
<dbReference type="Pfam" id="PF16212">
    <property type="entry name" value="PhoLip_ATPase_C"/>
    <property type="match status" value="1"/>
</dbReference>
<dbReference type="Gene3D" id="3.40.1110.10">
    <property type="entry name" value="Calcium-transporting ATPase, cytoplasmic domain N"/>
    <property type="match status" value="1"/>
</dbReference>
<evidence type="ECO:0000256" key="5">
    <source>
        <dbReference type="ARBA" id="ARBA00022553"/>
    </source>
</evidence>
<dbReference type="InterPro" id="IPR023214">
    <property type="entry name" value="HAD_sf"/>
</dbReference>
<dbReference type="InterPro" id="IPR001757">
    <property type="entry name" value="P_typ_ATPase"/>
</dbReference>
<keyword evidence="6 19" id="KW-0812">Transmembrane</keyword>
<dbReference type="SFLD" id="SFLDG00002">
    <property type="entry name" value="C1.7:_P-type_atpase_like"/>
    <property type="match status" value="1"/>
</dbReference>
<evidence type="ECO:0000256" key="21">
    <source>
        <dbReference type="SAM" id="MobiDB-lite"/>
    </source>
</evidence>
<feature type="transmembrane region" description="Helical" evidence="19">
    <location>
        <begin position="1028"/>
        <end position="1050"/>
    </location>
</feature>
<dbReference type="SFLD" id="SFLDF00027">
    <property type="entry name" value="p-type_atpase"/>
    <property type="match status" value="1"/>
</dbReference>
<dbReference type="GO" id="GO:0140326">
    <property type="term" value="F:ATPase-coupled intramembrane lipid transporter activity"/>
    <property type="evidence" value="ECO:0007669"/>
    <property type="project" value="UniProtKB-EC"/>
</dbReference>
<evidence type="ECO:0000256" key="1">
    <source>
        <dbReference type="ARBA" id="ARBA00004141"/>
    </source>
</evidence>
<dbReference type="Gene3D" id="2.70.150.10">
    <property type="entry name" value="Calcium-transporting ATPase, cytoplasmic transduction domain A"/>
    <property type="match status" value="1"/>
</dbReference>
<feature type="binding site" evidence="17">
    <location>
        <position position="513"/>
    </location>
    <ligand>
        <name>ATP</name>
        <dbReference type="ChEBI" id="CHEBI:30616"/>
    </ligand>
</feature>
<evidence type="ECO:0000256" key="18">
    <source>
        <dbReference type="PIRSR" id="PIRSR606539-3"/>
    </source>
</evidence>
<feature type="binding site" evidence="17">
    <location>
        <position position="693"/>
    </location>
    <ligand>
        <name>ATP</name>
        <dbReference type="ChEBI" id="CHEBI:30616"/>
    </ligand>
</feature>
<evidence type="ECO:0000256" key="15">
    <source>
        <dbReference type="ARBA" id="ARBA00051303"/>
    </source>
</evidence>
<keyword evidence="7 18" id="KW-0479">Metal-binding</keyword>
<feature type="binding site" evidence="18">
    <location>
        <position position="514"/>
    </location>
    <ligand>
        <name>Mg(2+)</name>
        <dbReference type="ChEBI" id="CHEBI:18420"/>
    </ligand>
</feature>
<dbReference type="Pfam" id="PF16209">
    <property type="entry name" value="PhoLip_ATPase_N"/>
    <property type="match status" value="1"/>
</dbReference>
<feature type="domain" description="P-type ATPase N-terminal" evidence="23">
    <location>
        <begin position="144"/>
        <end position="207"/>
    </location>
</feature>
<dbReference type="InterPro" id="IPR023299">
    <property type="entry name" value="ATPase_P-typ_cyto_dom_N"/>
</dbReference>
<feature type="active site" description="4-aspartylphosphate intermediate" evidence="16">
    <location>
        <position position="512"/>
    </location>
</feature>
<evidence type="ECO:0000256" key="6">
    <source>
        <dbReference type="ARBA" id="ARBA00022692"/>
    </source>
</evidence>
<feature type="compositionally biased region" description="Polar residues" evidence="21">
    <location>
        <begin position="1221"/>
        <end position="1234"/>
    </location>
</feature>
<dbReference type="SUPFAM" id="SSF81653">
    <property type="entry name" value="Calcium ATPase, transduction domain A"/>
    <property type="match status" value="1"/>
</dbReference>
<evidence type="ECO:0000256" key="20">
    <source>
        <dbReference type="SAM" id="Coils"/>
    </source>
</evidence>
<feature type="binding site" evidence="17">
    <location>
        <position position="892"/>
    </location>
    <ligand>
        <name>ATP</name>
        <dbReference type="ChEBI" id="CHEBI:30616"/>
    </ligand>
</feature>
<dbReference type="PANTHER" id="PTHR24092">
    <property type="entry name" value="PROBABLE PHOSPHOLIPID-TRANSPORTING ATPASE"/>
    <property type="match status" value="1"/>
</dbReference>
<evidence type="ECO:0000256" key="3">
    <source>
        <dbReference type="ARBA" id="ARBA00008109"/>
    </source>
</evidence>